<proteinExistence type="predicted"/>
<gene>
    <name evidence="3" type="ORF">BHE90_004504</name>
</gene>
<dbReference type="InterPro" id="IPR027417">
    <property type="entry name" value="P-loop_NTPase"/>
</dbReference>
<reference evidence="3 4" key="1">
    <citation type="submission" date="2017-06" db="EMBL/GenBank/DDBJ databases">
        <title>Comparative genomic analysis of Ambrosia Fusariam Clade fungi.</title>
        <authorList>
            <person name="Stajich J.E."/>
            <person name="Carrillo J."/>
            <person name="Kijimoto T."/>
            <person name="Eskalen A."/>
            <person name="O'Donnell K."/>
            <person name="Kasson M."/>
        </authorList>
    </citation>
    <scope>NUCLEOTIDE SEQUENCE [LARGE SCALE GENOMIC DNA]</scope>
    <source>
        <strain evidence="3 4">UCR1854</strain>
    </source>
</reference>
<dbReference type="Pfam" id="PF22939">
    <property type="entry name" value="WHD_GPIID"/>
    <property type="match status" value="1"/>
</dbReference>
<dbReference type="Pfam" id="PF24883">
    <property type="entry name" value="NPHP3_N"/>
    <property type="match status" value="1"/>
</dbReference>
<dbReference type="PANTHER" id="PTHR10039:SF14">
    <property type="entry name" value="NACHT DOMAIN-CONTAINING PROTEIN"/>
    <property type="match status" value="1"/>
</dbReference>
<protein>
    <recommendedName>
        <fullName evidence="2">NACHT domain-containing protein</fullName>
    </recommendedName>
</protein>
<evidence type="ECO:0000313" key="3">
    <source>
        <dbReference type="EMBL" id="RTE80988.1"/>
    </source>
</evidence>
<evidence type="ECO:0000256" key="1">
    <source>
        <dbReference type="ARBA" id="ARBA00022737"/>
    </source>
</evidence>
<sequence length="1369" mass="154967">MADSNIPQPKPTTKELAEEAQRIVRETSNKYLGFFSPDTQADICSFNDAEAVINHIKRLQTHSADASLGLPSSVDSFCRAIDHLSKSLEPYFACITSFMQVKPEIGCLVWGILQFLFKLCRNYTSFLEKLAELLEKVTQDLQLQASLVLQAMDWARKVGKTDLKNDPEAKKPLFDAMILLYSDLMDLLCTISDLFAERDGEGKIGKVFWVPFDEHFAHFQQRFRAHQTILDVEVQKLEGSLWTMAYENLKTLQETTFERLQCNQWELMRIRLDSLKTWIGAHPWTPAFEESKRKRSPGTSTWIFSHPGYKWWSDPSTGSEEGRDSFCTLESTRVLSIQAKPGYGKSVLCGSIIQDLQQKAKEKNRGNDGTTSAVAYYFFDKQRSIQDDNTVAIRSIIAQLIHQYQDRPDLVDLALILRDFSTTGETTASIQDLRDLFALTLQAIGDSALVFDGLDECADVDNFLEELEGITRLSKTRILFSSRPSVNYKGFFKSCTRTVLLEGDTNLQDIETYLHAAIGRLIRSEALMLEDSAQNTVHSIAQKSRSMFLWASLMINYLSSEMMTQQDKIDAIREMSLFPELDSLYTRILKKLYSWHSHASARRNLQLLFEWICVAARPLRVSELQCALAIQIGRKTTKGREIANFEQHLVRNTGALVEVAGDNTVKFIHTSVLEFFMGAMEDSAVLPTRQPELKVDADGVQCAIASTCLSYLIFDGPKAPISTVIGPPVTPQMIVAKYPLILYATQFWSYHAFRSIEQWEIVSNKIDAGHDPPKRGLVQMMTAFLSNKPVVTTWTEIAWTAGHEPCLNGLPFLTWKLSLLRDSPLGEMMNRFCQDLSTLNLQWQHVLLDDPSEIWQPSIPAFLKSPFWVQTNDASVTCLDTAVSNQPTMGGEARTEPILVASQCCSHGSEVGMVKLWPSTTFHQEMKADPPQLSRLVSLIEELTRGWEVTYEIKSIQTQATMHSITVEMPCLQIRRVLAKAFASKDPKNFTFPVAFSRDLRQITILECLIRLSPSTGRQSMQHDISIQDLQIEGPFNPEMCPFEEHEVESVVMKCPCSYAWYHIMFSPSSRYLVVLRGPGRPADAFRFSRFEFVVYRDHGYTEPQPDFKVVSRILSTVYPGSGNFTFHPTQPILAISRMSVIVLWFFEEPDTNLVRISSPLSGLSFSRCGNYIHGHSTERDPNYSVVKITKFIDAVVPKPISSSSSHDQTQGSTLSIRSRIPEAQHQQSQQFLAKSSLPSTMSSNEIAFSKQDSRLQISMVRQLNESGEVLLQKISENGLLVTECITRLPMSSHLEGTHVTTLNLFNQTEDVQVILNKTLQETYSVDETKPDDIRLPLLVTRTQRSIPQDLRKRSSPLELLGGDMKKRH</sequence>
<comment type="caution">
    <text evidence="3">The sequence shown here is derived from an EMBL/GenBank/DDBJ whole genome shotgun (WGS) entry which is preliminary data.</text>
</comment>
<feature type="domain" description="NACHT" evidence="2">
    <location>
        <begin position="333"/>
        <end position="485"/>
    </location>
</feature>
<dbReference type="InterPro" id="IPR007111">
    <property type="entry name" value="NACHT_NTPase"/>
</dbReference>
<evidence type="ECO:0000313" key="4">
    <source>
        <dbReference type="Proteomes" id="UP000287124"/>
    </source>
</evidence>
<accession>A0A430LZ17</accession>
<dbReference type="Proteomes" id="UP000287124">
    <property type="component" value="Unassembled WGS sequence"/>
</dbReference>
<evidence type="ECO:0000259" key="2">
    <source>
        <dbReference type="PROSITE" id="PS50837"/>
    </source>
</evidence>
<dbReference type="EMBL" id="MIKF01000047">
    <property type="protein sequence ID" value="RTE80988.1"/>
    <property type="molecule type" value="Genomic_DNA"/>
</dbReference>
<name>A0A430LZ17_9HYPO</name>
<dbReference type="InterPro" id="IPR054471">
    <property type="entry name" value="GPIID_WHD"/>
</dbReference>
<dbReference type="Gene3D" id="3.40.50.300">
    <property type="entry name" value="P-loop containing nucleotide triphosphate hydrolases"/>
    <property type="match status" value="1"/>
</dbReference>
<keyword evidence="4" id="KW-1185">Reference proteome</keyword>
<dbReference type="InterPro" id="IPR056884">
    <property type="entry name" value="NPHP3-like_N"/>
</dbReference>
<keyword evidence="1" id="KW-0677">Repeat</keyword>
<dbReference type="PROSITE" id="PS50837">
    <property type="entry name" value="NACHT"/>
    <property type="match status" value="1"/>
</dbReference>
<dbReference type="PANTHER" id="PTHR10039">
    <property type="entry name" value="AMELOGENIN"/>
    <property type="match status" value="1"/>
</dbReference>
<organism evidence="3 4">
    <name type="scientific">Fusarium euwallaceae</name>
    <dbReference type="NCBI Taxonomy" id="1147111"/>
    <lineage>
        <taxon>Eukaryota</taxon>
        <taxon>Fungi</taxon>
        <taxon>Dikarya</taxon>
        <taxon>Ascomycota</taxon>
        <taxon>Pezizomycotina</taxon>
        <taxon>Sordariomycetes</taxon>
        <taxon>Hypocreomycetidae</taxon>
        <taxon>Hypocreales</taxon>
        <taxon>Nectriaceae</taxon>
        <taxon>Fusarium</taxon>
        <taxon>Fusarium solani species complex</taxon>
    </lineage>
</organism>